<name>A0A6S7JZE7_PARCT</name>
<evidence type="ECO:0000313" key="1">
    <source>
        <dbReference type="EMBL" id="CAB4021602.1"/>
    </source>
</evidence>
<proteinExistence type="predicted"/>
<dbReference type="AlphaFoldDB" id="A0A6S7JZE7"/>
<keyword evidence="2" id="KW-1185">Reference proteome</keyword>
<organism evidence="1 2">
    <name type="scientific">Paramuricea clavata</name>
    <name type="common">Red gorgonian</name>
    <name type="synonym">Violescent sea-whip</name>
    <dbReference type="NCBI Taxonomy" id="317549"/>
    <lineage>
        <taxon>Eukaryota</taxon>
        <taxon>Metazoa</taxon>
        <taxon>Cnidaria</taxon>
        <taxon>Anthozoa</taxon>
        <taxon>Octocorallia</taxon>
        <taxon>Malacalcyonacea</taxon>
        <taxon>Plexauridae</taxon>
        <taxon>Paramuricea</taxon>
    </lineage>
</organism>
<sequence length="158" mass="17588">MRTPPGTPREGVQDGKPTVSMTTCNAEPPEDYSLRTIPVWIKANGKKFKVNAILDDASNETFLNQDVAGVLGIQEPFEKAKVHVLNDSEDTFESMPATVMIESVDGQFSKEVRVRTCPRNVTANYRVKNWSKQQSRWPHLGPRSFPKPAGDGTVDMLI</sequence>
<protein>
    <submittedName>
        <fullName evidence="1">Uncharacterized protein</fullName>
    </submittedName>
</protein>
<reference evidence="1" key="1">
    <citation type="submission" date="2020-04" db="EMBL/GenBank/DDBJ databases">
        <authorList>
            <person name="Alioto T."/>
            <person name="Alioto T."/>
            <person name="Gomez Garrido J."/>
        </authorList>
    </citation>
    <scope>NUCLEOTIDE SEQUENCE</scope>
    <source>
        <strain evidence="1">A484AB</strain>
    </source>
</reference>
<evidence type="ECO:0000313" key="2">
    <source>
        <dbReference type="Proteomes" id="UP001152795"/>
    </source>
</evidence>
<comment type="caution">
    <text evidence="1">The sequence shown here is derived from an EMBL/GenBank/DDBJ whole genome shotgun (WGS) entry which is preliminary data.</text>
</comment>
<dbReference type="OrthoDB" id="5984815at2759"/>
<gene>
    <name evidence="1" type="ORF">PACLA_8A020443</name>
</gene>
<dbReference type="EMBL" id="CACRXK020011517">
    <property type="protein sequence ID" value="CAB4021602.1"/>
    <property type="molecule type" value="Genomic_DNA"/>
</dbReference>
<dbReference type="Proteomes" id="UP001152795">
    <property type="component" value="Unassembled WGS sequence"/>
</dbReference>
<accession>A0A6S7JZE7</accession>